<keyword evidence="4" id="KW-0695">RNA-directed DNA polymerase</keyword>
<dbReference type="InterPro" id="IPR043128">
    <property type="entry name" value="Rev_trsase/Diguanyl_cyclase"/>
</dbReference>
<dbReference type="InterPro" id="IPR000477">
    <property type="entry name" value="RT_dom"/>
</dbReference>
<dbReference type="Proteomes" id="UP000199116">
    <property type="component" value="Unassembled WGS sequence"/>
</dbReference>
<dbReference type="GO" id="GO:0003964">
    <property type="term" value="F:RNA-directed DNA polymerase activity"/>
    <property type="evidence" value="ECO:0007669"/>
    <property type="project" value="UniProtKB-KW"/>
</dbReference>
<sequence>MPSNLFLRIEGKYFGYRPRKSAHDALGQCRINCLRYSWVIDLDIKGFYDNIDNELLLKAVQHHTQEKHILLYVKRWLEAPVQLSDGTLHNPNGKGTPQGGVISPVLANIFMDIVFDKWIQKRYPDIQFERYADDIVVHYYHLPQANRLLEEIERRFKECKLEVNQEKTRIVYCRRNQKKRPRFKVKFQKFDFLCHTFKPRVVKIRGIMKLGFTPAISQKSINRINEELFRINIHRMVQFPLSKIASLLQPKIRGWINYYGKFRLGGLKKLFRTLHIRLTKWVRNKYRRFKRKQWVLALRHLQKICRLEPYLFEHWQYSGLKP</sequence>
<dbReference type="PANTHER" id="PTHR34047:SF3">
    <property type="entry name" value="BLR2052 PROTEIN"/>
    <property type="match status" value="1"/>
</dbReference>
<accession>A0A1I2NF56</accession>
<keyword evidence="4" id="KW-0808">Transferase</keyword>
<evidence type="ECO:0000256" key="1">
    <source>
        <dbReference type="ARBA" id="ARBA00034120"/>
    </source>
</evidence>
<feature type="domain" description="Reverse transcriptase" evidence="3">
    <location>
        <begin position="1"/>
        <end position="197"/>
    </location>
</feature>
<dbReference type="Pfam" id="PF08388">
    <property type="entry name" value="GIIM"/>
    <property type="match status" value="1"/>
</dbReference>
<dbReference type="InterPro" id="IPR051083">
    <property type="entry name" value="GrpII_Intron_Splice-Mob/Def"/>
</dbReference>
<keyword evidence="5" id="KW-1185">Reference proteome</keyword>
<dbReference type="SUPFAM" id="SSF56672">
    <property type="entry name" value="DNA/RNA polymerases"/>
    <property type="match status" value="1"/>
</dbReference>
<name>A0A1I2NF56_9FLAO</name>
<dbReference type="InterPro" id="IPR043502">
    <property type="entry name" value="DNA/RNA_pol_sf"/>
</dbReference>
<dbReference type="AlphaFoldDB" id="A0A1I2NF56"/>
<feature type="coiled-coil region" evidence="2">
    <location>
        <begin position="142"/>
        <end position="169"/>
    </location>
</feature>
<dbReference type="Gene3D" id="3.30.70.270">
    <property type="match status" value="1"/>
</dbReference>
<evidence type="ECO:0000259" key="3">
    <source>
        <dbReference type="PROSITE" id="PS50878"/>
    </source>
</evidence>
<dbReference type="PANTHER" id="PTHR34047">
    <property type="entry name" value="NUCLEAR INTRON MATURASE 1, MITOCHONDRIAL-RELATED"/>
    <property type="match status" value="1"/>
</dbReference>
<keyword evidence="4" id="KW-0548">Nucleotidyltransferase</keyword>
<dbReference type="PROSITE" id="PS50878">
    <property type="entry name" value="RT_POL"/>
    <property type="match status" value="1"/>
</dbReference>
<dbReference type="CDD" id="cd01651">
    <property type="entry name" value="RT_G2_intron"/>
    <property type="match status" value="1"/>
</dbReference>
<reference evidence="5" key="1">
    <citation type="submission" date="2016-10" db="EMBL/GenBank/DDBJ databases">
        <authorList>
            <person name="Varghese N."/>
            <person name="Submissions S."/>
        </authorList>
    </citation>
    <scope>NUCLEOTIDE SEQUENCE [LARGE SCALE GENOMIC DNA]</scope>
    <source>
        <strain evidence="5">DSM 23515</strain>
    </source>
</reference>
<dbReference type="Pfam" id="PF00078">
    <property type="entry name" value="RVT_1"/>
    <property type="match status" value="1"/>
</dbReference>
<keyword evidence="2" id="KW-0175">Coiled coil</keyword>
<organism evidence="4 5">
    <name type="scientific">Salegentibacter agarivorans</name>
    <dbReference type="NCBI Taxonomy" id="345907"/>
    <lineage>
        <taxon>Bacteria</taxon>
        <taxon>Pseudomonadati</taxon>
        <taxon>Bacteroidota</taxon>
        <taxon>Flavobacteriia</taxon>
        <taxon>Flavobacteriales</taxon>
        <taxon>Flavobacteriaceae</taxon>
        <taxon>Salegentibacter</taxon>
    </lineage>
</organism>
<proteinExistence type="inferred from homology"/>
<dbReference type="InterPro" id="IPR013597">
    <property type="entry name" value="Mat_intron_G2"/>
</dbReference>
<dbReference type="RefSeq" id="WP_093305502.1">
    <property type="nucleotide sequence ID" value="NZ_FOOH01000019.1"/>
</dbReference>
<evidence type="ECO:0000313" key="4">
    <source>
        <dbReference type="EMBL" id="SFF99981.1"/>
    </source>
</evidence>
<protein>
    <submittedName>
        <fullName evidence="4">Group II intron reverse transcriptase/maturase</fullName>
    </submittedName>
</protein>
<gene>
    <name evidence="4" type="ORF">SAMN04488033_11945</name>
</gene>
<dbReference type="EMBL" id="FOOH01000019">
    <property type="protein sequence ID" value="SFF99981.1"/>
    <property type="molecule type" value="Genomic_DNA"/>
</dbReference>
<evidence type="ECO:0000313" key="5">
    <source>
        <dbReference type="Proteomes" id="UP000199116"/>
    </source>
</evidence>
<comment type="similarity">
    <text evidence="1">Belongs to the bacterial reverse transcriptase family.</text>
</comment>
<evidence type="ECO:0000256" key="2">
    <source>
        <dbReference type="SAM" id="Coils"/>
    </source>
</evidence>